<keyword evidence="5" id="KW-0411">Iron-sulfur</keyword>
<dbReference type="SUPFAM" id="SSF51905">
    <property type="entry name" value="FAD/NAD(P)-binding domain"/>
    <property type="match status" value="1"/>
</dbReference>
<keyword evidence="4" id="KW-0408">Iron</keyword>
<evidence type="ECO:0000256" key="6">
    <source>
        <dbReference type="SAM" id="MobiDB-lite"/>
    </source>
</evidence>
<keyword evidence="3" id="KW-0560">Oxidoreductase</keyword>
<dbReference type="Gene3D" id="2.60.120.260">
    <property type="entry name" value="Galactose-binding domain-like"/>
    <property type="match status" value="1"/>
</dbReference>
<evidence type="ECO:0000256" key="2">
    <source>
        <dbReference type="ARBA" id="ARBA00022723"/>
    </source>
</evidence>
<name>A0ABT6TNN0_9BACL</name>
<keyword evidence="2" id="KW-0479">Metal-binding</keyword>
<dbReference type="Gene3D" id="3.50.50.60">
    <property type="entry name" value="FAD/NAD(P)-binding domain"/>
    <property type="match status" value="1"/>
</dbReference>
<dbReference type="PANTHER" id="PTHR43498:SF1">
    <property type="entry name" value="COB--COM HETERODISULFIDE REDUCTASE IRON-SULFUR SUBUNIT A"/>
    <property type="match status" value="1"/>
</dbReference>
<protein>
    <submittedName>
        <fullName evidence="7">FAD-dependent oxidoreductase</fullName>
    </submittedName>
</protein>
<evidence type="ECO:0000256" key="1">
    <source>
        <dbReference type="ARBA" id="ARBA00022485"/>
    </source>
</evidence>
<evidence type="ECO:0000313" key="7">
    <source>
        <dbReference type="EMBL" id="MDI4648454.1"/>
    </source>
</evidence>
<sequence>MEAKELTENTNNANRGHSERVIRKAHEAENTRNIRKENYDVVVCGGGLAGFCAAVAAARHGSRTCLVQDRPVFGGNSSSEVRVTPHGAAAFHVYAKETGIISELLIEERARNHEVIFENGWTNSVWDMAMYDLAVRTPNLTFYLNTSIVEVRKSAERRIEAVVGVVANAETTLELSGEIFIDCTGDGIVADLAGCEWHMGSEGRDEYNEPHAPLQASGDVMGSSLLFKTVNTGAPAPFEAPEWAAKLDNPDFFYKEGRRPNDVRGGYWWIEIGMPWHTIHENEDIRHQLTRYVLGVWDWIKNKDPNTKELAANHAIDWIGQVPGKRESRRIQGLYLMTEHDPLNRTVFEDEIAYGGWFLDLHTPGGLLAPTSEHASAEGYSETSSYMVKSYCGPYGIPLRSSIARDVDNLMMAGRNVSVTHAALGTVRVMGTTAIVGQAVGTSAAIALKRGIALKDVPGQAIREVQQTLLRDGCFLPNATNEDELDLARTARVAASSEAACAGMDAERDDKRRFPETEVLRERKGQWIAIAEEKLDRVAVCLSNLSDVEQTVEARILPVDHIWDYRTEEIEPLATTLLTVKPGASFEWIEWDVRLTKAAGLEPGKYVRLDLLANANLQWHVASGAVPAHTCAYEMGGGKMRRDWNGPTRSFRVDPPQRSFGAEQAINGVARPNRYTNLWRSDPEAALPQWLELTWEQQRTIGEVELTFPGHLLWEYHGYAPFYKDPQCVKDYRIEAWVGGAWTEIAAVRGNYQRHCRHRLEKPVTTAKLRVVIEATNGDPSAAIYEIRCYAPQGE</sequence>
<evidence type="ECO:0000256" key="3">
    <source>
        <dbReference type="ARBA" id="ARBA00023002"/>
    </source>
</evidence>
<evidence type="ECO:0000313" key="8">
    <source>
        <dbReference type="Proteomes" id="UP001161691"/>
    </source>
</evidence>
<accession>A0ABT6TNN0</accession>
<dbReference type="InterPro" id="IPR039650">
    <property type="entry name" value="HdrA-like"/>
</dbReference>
<evidence type="ECO:0000256" key="5">
    <source>
        <dbReference type="ARBA" id="ARBA00023014"/>
    </source>
</evidence>
<dbReference type="PANTHER" id="PTHR43498">
    <property type="entry name" value="FERREDOXIN:COB-COM HETERODISULFIDE REDUCTASE SUBUNIT A"/>
    <property type="match status" value="1"/>
</dbReference>
<reference evidence="7" key="1">
    <citation type="submission" date="2023-04" db="EMBL/GenBank/DDBJ databases">
        <title>Comparative genomic analysis of Cohnella hashimotonis sp. nov., isolated from the International Space Station.</title>
        <authorList>
            <person name="Venkateswaran K."/>
            <person name="Simpson A."/>
        </authorList>
    </citation>
    <scope>NUCLEOTIDE SEQUENCE</scope>
    <source>
        <strain evidence="7">F6_2S_P_1</strain>
    </source>
</reference>
<proteinExistence type="predicted"/>
<dbReference type="SUPFAM" id="SSF49785">
    <property type="entry name" value="Galactose-binding domain-like"/>
    <property type="match status" value="1"/>
</dbReference>
<comment type="caution">
    <text evidence="7">The sequence shown here is derived from an EMBL/GenBank/DDBJ whole genome shotgun (WGS) entry which is preliminary data.</text>
</comment>
<gene>
    <name evidence="7" type="ORF">KB449_26105</name>
</gene>
<dbReference type="Proteomes" id="UP001161691">
    <property type="component" value="Unassembled WGS sequence"/>
</dbReference>
<keyword evidence="1" id="KW-0004">4Fe-4S</keyword>
<dbReference type="RefSeq" id="WP_282911169.1">
    <property type="nucleotide sequence ID" value="NZ_JAGRPV010000001.1"/>
</dbReference>
<dbReference type="EMBL" id="JAGRPV010000001">
    <property type="protein sequence ID" value="MDI4648454.1"/>
    <property type="molecule type" value="Genomic_DNA"/>
</dbReference>
<dbReference type="Pfam" id="PF12831">
    <property type="entry name" value="FAD_oxidored"/>
    <property type="match status" value="1"/>
</dbReference>
<evidence type="ECO:0000256" key="4">
    <source>
        <dbReference type="ARBA" id="ARBA00023004"/>
    </source>
</evidence>
<organism evidence="7 8">
    <name type="scientific">Cohnella hashimotonis</name>
    <dbReference type="NCBI Taxonomy" id="2826895"/>
    <lineage>
        <taxon>Bacteria</taxon>
        <taxon>Bacillati</taxon>
        <taxon>Bacillota</taxon>
        <taxon>Bacilli</taxon>
        <taxon>Bacillales</taxon>
        <taxon>Paenibacillaceae</taxon>
        <taxon>Cohnella</taxon>
    </lineage>
</organism>
<dbReference type="InterPro" id="IPR008979">
    <property type="entry name" value="Galactose-bd-like_sf"/>
</dbReference>
<keyword evidence="8" id="KW-1185">Reference proteome</keyword>
<dbReference type="InterPro" id="IPR036188">
    <property type="entry name" value="FAD/NAD-bd_sf"/>
</dbReference>
<feature type="region of interest" description="Disordered" evidence="6">
    <location>
        <begin position="1"/>
        <end position="22"/>
    </location>
</feature>